<accession>A0A1L9NLT4</accession>
<keyword evidence="3" id="KW-1185">Reference proteome</keyword>
<organism evidence="2 3">
    <name type="scientific">Aspergillus tubingensis (strain CBS 134.48)</name>
    <dbReference type="NCBI Taxonomy" id="767770"/>
    <lineage>
        <taxon>Eukaryota</taxon>
        <taxon>Fungi</taxon>
        <taxon>Dikarya</taxon>
        <taxon>Ascomycota</taxon>
        <taxon>Pezizomycotina</taxon>
        <taxon>Eurotiomycetes</taxon>
        <taxon>Eurotiomycetidae</taxon>
        <taxon>Eurotiales</taxon>
        <taxon>Aspergillaceae</taxon>
        <taxon>Aspergillus</taxon>
        <taxon>Aspergillus subgen. Circumdati</taxon>
    </lineage>
</organism>
<keyword evidence="1" id="KW-1133">Transmembrane helix</keyword>
<reference evidence="3" key="1">
    <citation type="journal article" date="2017" name="Genome Biol.">
        <title>Comparative genomics reveals high biological diversity and specific adaptations in the industrially and medically important fungal genus Aspergillus.</title>
        <authorList>
            <person name="de Vries R.P."/>
            <person name="Riley R."/>
            <person name="Wiebenga A."/>
            <person name="Aguilar-Osorio G."/>
            <person name="Amillis S."/>
            <person name="Uchima C.A."/>
            <person name="Anderluh G."/>
            <person name="Asadollahi M."/>
            <person name="Askin M."/>
            <person name="Barry K."/>
            <person name="Battaglia E."/>
            <person name="Bayram O."/>
            <person name="Benocci T."/>
            <person name="Braus-Stromeyer S.A."/>
            <person name="Caldana C."/>
            <person name="Canovas D."/>
            <person name="Cerqueira G.C."/>
            <person name="Chen F."/>
            <person name="Chen W."/>
            <person name="Choi C."/>
            <person name="Clum A."/>
            <person name="Dos Santos R.A."/>
            <person name="Damasio A.R."/>
            <person name="Diallinas G."/>
            <person name="Emri T."/>
            <person name="Fekete E."/>
            <person name="Flipphi M."/>
            <person name="Freyberg S."/>
            <person name="Gallo A."/>
            <person name="Gournas C."/>
            <person name="Habgood R."/>
            <person name="Hainaut M."/>
            <person name="Harispe M.L."/>
            <person name="Henrissat B."/>
            <person name="Hilden K.S."/>
            <person name="Hope R."/>
            <person name="Hossain A."/>
            <person name="Karabika E."/>
            <person name="Karaffa L."/>
            <person name="Karanyi Z."/>
            <person name="Krasevec N."/>
            <person name="Kuo A."/>
            <person name="Kusch H."/>
            <person name="LaButti K."/>
            <person name="Lagendijk E.L."/>
            <person name="Lapidus A."/>
            <person name="Levasseur A."/>
            <person name="Lindquist E."/>
            <person name="Lipzen A."/>
            <person name="Logrieco A.F."/>
            <person name="MacCabe A."/>
            <person name="Maekelae M.R."/>
            <person name="Malavazi I."/>
            <person name="Melin P."/>
            <person name="Meyer V."/>
            <person name="Mielnichuk N."/>
            <person name="Miskei M."/>
            <person name="Molnar A.P."/>
            <person name="Mule G."/>
            <person name="Ngan C.Y."/>
            <person name="Orejas M."/>
            <person name="Orosz E."/>
            <person name="Ouedraogo J.P."/>
            <person name="Overkamp K.M."/>
            <person name="Park H.-S."/>
            <person name="Perrone G."/>
            <person name="Piumi F."/>
            <person name="Punt P.J."/>
            <person name="Ram A.F."/>
            <person name="Ramon A."/>
            <person name="Rauscher S."/>
            <person name="Record E."/>
            <person name="Riano-Pachon D.M."/>
            <person name="Robert V."/>
            <person name="Roehrig J."/>
            <person name="Ruller R."/>
            <person name="Salamov A."/>
            <person name="Salih N.S."/>
            <person name="Samson R.A."/>
            <person name="Sandor E."/>
            <person name="Sanguinetti M."/>
            <person name="Schuetze T."/>
            <person name="Sepcic K."/>
            <person name="Shelest E."/>
            <person name="Sherlock G."/>
            <person name="Sophianopoulou V."/>
            <person name="Squina F.M."/>
            <person name="Sun H."/>
            <person name="Susca A."/>
            <person name="Todd R.B."/>
            <person name="Tsang A."/>
            <person name="Unkles S.E."/>
            <person name="van de Wiele N."/>
            <person name="van Rossen-Uffink D."/>
            <person name="Oliveira J.V."/>
            <person name="Vesth T.C."/>
            <person name="Visser J."/>
            <person name="Yu J.-H."/>
            <person name="Zhou M."/>
            <person name="Andersen M.R."/>
            <person name="Archer D.B."/>
            <person name="Baker S.E."/>
            <person name="Benoit I."/>
            <person name="Brakhage A.A."/>
            <person name="Braus G.H."/>
            <person name="Fischer R."/>
            <person name="Frisvad J.C."/>
            <person name="Goldman G.H."/>
            <person name="Houbraken J."/>
            <person name="Oakley B."/>
            <person name="Pocsi I."/>
            <person name="Scazzocchio C."/>
            <person name="Seiboth B."/>
            <person name="vanKuyk P.A."/>
            <person name="Wortman J."/>
            <person name="Dyer P.S."/>
            <person name="Grigoriev I.V."/>
        </authorList>
    </citation>
    <scope>NUCLEOTIDE SEQUENCE [LARGE SCALE GENOMIC DNA]</scope>
    <source>
        <strain evidence="3">CBS 134.48</strain>
    </source>
</reference>
<dbReference type="VEuPathDB" id="FungiDB:ASPTUDRAFT_221937"/>
<dbReference type="Proteomes" id="UP000184304">
    <property type="component" value="Unassembled WGS sequence"/>
</dbReference>
<protein>
    <submittedName>
        <fullName evidence="2">Uncharacterized protein</fullName>
    </submittedName>
</protein>
<evidence type="ECO:0000313" key="3">
    <source>
        <dbReference type="Proteomes" id="UP000184304"/>
    </source>
</evidence>
<evidence type="ECO:0000256" key="1">
    <source>
        <dbReference type="SAM" id="Phobius"/>
    </source>
</evidence>
<gene>
    <name evidence="2" type="ORF">ASPTUDRAFT_221937</name>
</gene>
<feature type="transmembrane region" description="Helical" evidence="1">
    <location>
        <begin position="112"/>
        <end position="133"/>
    </location>
</feature>
<evidence type="ECO:0000313" key="2">
    <source>
        <dbReference type="EMBL" id="OJI90248.1"/>
    </source>
</evidence>
<feature type="transmembrane region" description="Helical" evidence="1">
    <location>
        <begin position="139"/>
        <end position="156"/>
    </location>
</feature>
<dbReference type="EMBL" id="KV878176">
    <property type="protein sequence ID" value="OJI90248.1"/>
    <property type="molecule type" value="Genomic_DNA"/>
</dbReference>
<dbReference type="AlphaFoldDB" id="A0A1L9NLT4"/>
<sequence length="165" mass="18752">MELGMFSSLSSPDMITPSFNLPPRWFSICPVLCIASDCHLGSLFLPKTVVISSSNLRLFLFKTIASGADACSSFPVETGRDWYPWFLFIIYPVEFVPYIILHTLSSYHPHPLIWFIIISGFHSPIVRMQIHTYSHTEDIFIYSLISLFFLLVSVRCDKAGSAYCV</sequence>
<proteinExistence type="predicted"/>
<keyword evidence="1" id="KW-0472">Membrane</keyword>
<name>A0A1L9NLT4_ASPTC</name>
<keyword evidence="1" id="KW-0812">Transmembrane</keyword>
<feature type="transmembrane region" description="Helical" evidence="1">
    <location>
        <begin position="82"/>
        <end position="100"/>
    </location>
</feature>